<comment type="caution">
    <text evidence="1">The sequence shown here is derived from an EMBL/GenBank/DDBJ whole genome shotgun (WGS) entry which is preliminary data.</text>
</comment>
<reference evidence="1" key="1">
    <citation type="submission" date="2024-05" db="EMBL/GenBank/DDBJ databases">
        <title>Whole genome shotgun sequence of Streptomyces violascens NBRC 12920.</title>
        <authorList>
            <person name="Komaki H."/>
            <person name="Tamura T."/>
        </authorList>
    </citation>
    <scope>NUCLEOTIDE SEQUENCE</scope>
    <source>
        <strain evidence="1">NBRC 12920</strain>
    </source>
</reference>
<evidence type="ECO:0000313" key="1">
    <source>
        <dbReference type="EMBL" id="GHI41879.1"/>
    </source>
</evidence>
<name>A0ABQ3QX70_9ACTN</name>
<protein>
    <submittedName>
        <fullName evidence="1">Uncharacterized protein</fullName>
    </submittedName>
</protein>
<keyword evidence="2" id="KW-1185">Reference proteome</keyword>
<dbReference type="RefSeq" id="WP_189963367.1">
    <property type="nucleotide sequence ID" value="NZ_BMUA01000008.1"/>
</dbReference>
<sequence>MTTTDNKPDTEPADIAAFLAGHLNGRTAEELSGELHQLLDAVRAHGKKGQLVITFIVDPPANGVESAPLPIGIESAVKAPKPTPVKSLYFLDDEGNPVREDPRQLAMDFRTAPTTTEFKDI</sequence>
<proteinExistence type="predicted"/>
<organism evidence="1 2">
    <name type="scientific">Streptomyces violascens</name>
    <dbReference type="NCBI Taxonomy" id="67381"/>
    <lineage>
        <taxon>Bacteria</taxon>
        <taxon>Bacillati</taxon>
        <taxon>Actinomycetota</taxon>
        <taxon>Actinomycetes</taxon>
        <taxon>Kitasatosporales</taxon>
        <taxon>Streptomycetaceae</taxon>
        <taxon>Streptomyces</taxon>
    </lineage>
</organism>
<gene>
    <name evidence="1" type="ORF">Sviol_62870</name>
</gene>
<dbReference type="EMBL" id="BNDY01000017">
    <property type="protein sequence ID" value="GHI41879.1"/>
    <property type="molecule type" value="Genomic_DNA"/>
</dbReference>
<evidence type="ECO:0000313" key="2">
    <source>
        <dbReference type="Proteomes" id="UP001050808"/>
    </source>
</evidence>
<accession>A0ABQ3QX70</accession>
<dbReference type="Proteomes" id="UP001050808">
    <property type="component" value="Unassembled WGS sequence"/>
</dbReference>